<feature type="transmembrane region" description="Helical" evidence="1">
    <location>
        <begin position="27"/>
        <end position="49"/>
    </location>
</feature>
<evidence type="ECO:0000313" key="5">
    <source>
        <dbReference type="Proteomes" id="UP000018208"/>
    </source>
</evidence>
<evidence type="ECO:0000313" key="2">
    <source>
        <dbReference type="EMBL" id="EST45870.1"/>
    </source>
</evidence>
<dbReference type="VEuPathDB" id="GiardiaDB:SS50377_28784"/>
<accession>V6LMK5</accession>
<evidence type="ECO:0000256" key="1">
    <source>
        <dbReference type="SAM" id="Phobius"/>
    </source>
</evidence>
<dbReference type="Proteomes" id="UP000018208">
    <property type="component" value="Unassembled WGS sequence"/>
</dbReference>
<reference evidence="3" key="2">
    <citation type="submission" date="2020-12" db="EMBL/GenBank/DDBJ databases">
        <title>New Spironucleus salmonicida genome in near-complete chromosomes.</title>
        <authorList>
            <person name="Xu F."/>
            <person name="Kurt Z."/>
            <person name="Jimenez-Gonzalez A."/>
            <person name="Astvaldsson A."/>
            <person name="Andersson J.O."/>
            <person name="Svard S.G."/>
        </authorList>
    </citation>
    <scope>NUCLEOTIDE SEQUENCE</scope>
    <source>
        <strain evidence="3">ATCC 50377</strain>
    </source>
</reference>
<proteinExistence type="predicted"/>
<organism evidence="2">
    <name type="scientific">Spironucleus salmonicida</name>
    <dbReference type="NCBI Taxonomy" id="348837"/>
    <lineage>
        <taxon>Eukaryota</taxon>
        <taxon>Metamonada</taxon>
        <taxon>Diplomonadida</taxon>
        <taxon>Hexamitidae</taxon>
        <taxon>Hexamitinae</taxon>
        <taxon>Spironucleus</taxon>
    </lineage>
</organism>
<evidence type="ECO:0000313" key="3">
    <source>
        <dbReference type="EMBL" id="KAH0569359.1"/>
    </source>
</evidence>
<name>V6LMK5_9EUKA</name>
<dbReference type="VEuPathDB" id="GiardiaDB:SS50377_20600"/>
<sequence length="71" mass="8426">MPKDQADFNFVQRRIDSLVEWINEDQLVALLSIFFTVFALFFVPAYFVIQNIKRKERLQAQSGEQSDKKKE</sequence>
<keyword evidence="1" id="KW-0812">Transmembrane</keyword>
<reference evidence="2 3" key="1">
    <citation type="journal article" date="2014" name="PLoS Genet.">
        <title>The Genome of Spironucleus salmonicida Highlights a Fish Pathogen Adapted to Fluctuating Environments.</title>
        <authorList>
            <person name="Xu F."/>
            <person name="Jerlstrom-Hultqvist J."/>
            <person name="Einarsson E."/>
            <person name="Astvaldsson A."/>
            <person name="Svard S.G."/>
            <person name="Andersson J.O."/>
        </authorList>
    </citation>
    <scope>NUCLEOTIDE SEQUENCE</scope>
    <source>
        <strain evidence="3">ATCC 50377</strain>
    </source>
</reference>
<keyword evidence="5" id="KW-1185">Reference proteome</keyword>
<evidence type="ECO:0000313" key="4">
    <source>
        <dbReference type="EMBL" id="KAH0577249.1"/>
    </source>
</evidence>
<protein>
    <submittedName>
        <fullName evidence="2">Uncharacterized protein</fullName>
    </submittedName>
</protein>
<dbReference type="EMBL" id="AUWU02000024">
    <property type="protein sequence ID" value="KAH0569359.1"/>
    <property type="molecule type" value="Genomic_DNA"/>
</dbReference>
<dbReference type="EMBL" id="KI546087">
    <property type="protein sequence ID" value="EST45870.1"/>
    <property type="molecule type" value="Genomic_DNA"/>
</dbReference>
<dbReference type="EMBL" id="AUWU02000001">
    <property type="protein sequence ID" value="KAH0577249.1"/>
    <property type="molecule type" value="Genomic_DNA"/>
</dbReference>
<keyword evidence="1" id="KW-0472">Membrane</keyword>
<gene>
    <name evidence="2" type="ORF">SS50377_14157</name>
    <name evidence="4" type="ORF">SS50377_20600</name>
    <name evidence="3" type="ORF">SS50377_28784</name>
</gene>
<keyword evidence="1" id="KW-1133">Transmembrane helix</keyword>
<dbReference type="AlphaFoldDB" id="V6LMK5"/>